<comment type="catalytic activity">
    <reaction evidence="1">
        <text>Hydrolysis of (1-&gt;3)-beta-D-glucosidic linkages in (1-&gt;3)-beta-D-glucans.</text>
        <dbReference type="EC" id="3.2.1.39"/>
    </reaction>
</comment>
<protein>
    <recommendedName>
        <fullName evidence="3">glucan endo-1,3-beta-D-glucosidase</fullName>
        <ecNumber evidence="3">3.2.1.39</ecNumber>
    </recommendedName>
    <alternativeName>
        <fullName evidence="6">(1-&gt;3)-beta-glucan endohydrolase</fullName>
    </alternativeName>
    <alternativeName>
        <fullName evidence="7">Beta-1,3-endoglucanase</fullName>
    </alternativeName>
</protein>
<dbReference type="InterPro" id="IPR000490">
    <property type="entry name" value="Glyco_hydro_17"/>
</dbReference>
<comment type="similarity">
    <text evidence="2 8">Belongs to the glycosyl hydrolase 17 family.</text>
</comment>
<dbReference type="EC" id="3.2.1.39" evidence="3"/>
<organism evidence="9 10">
    <name type="scientific">Morella rubra</name>
    <name type="common">Chinese bayberry</name>
    <dbReference type="NCBI Taxonomy" id="262757"/>
    <lineage>
        <taxon>Eukaryota</taxon>
        <taxon>Viridiplantae</taxon>
        <taxon>Streptophyta</taxon>
        <taxon>Embryophyta</taxon>
        <taxon>Tracheophyta</taxon>
        <taxon>Spermatophyta</taxon>
        <taxon>Magnoliopsida</taxon>
        <taxon>eudicotyledons</taxon>
        <taxon>Gunneridae</taxon>
        <taxon>Pentapetalae</taxon>
        <taxon>rosids</taxon>
        <taxon>fabids</taxon>
        <taxon>Fagales</taxon>
        <taxon>Myricaceae</taxon>
        <taxon>Morella</taxon>
    </lineage>
</organism>
<proteinExistence type="inferred from homology"/>
<evidence type="ECO:0000256" key="4">
    <source>
        <dbReference type="ARBA" id="ARBA00022801"/>
    </source>
</evidence>
<dbReference type="InterPro" id="IPR044965">
    <property type="entry name" value="Glyco_hydro_17_plant"/>
</dbReference>
<gene>
    <name evidence="9" type="ORF">CJ030_MR7G025647</name>
</gene>
<evidence type="ECO:0000256" key="5">
    <source>
        <dbReference type="ARBA" id="ARBA00023295"/>
    </source>
</evidence>
<dbReference type="Gene3D" id="3.20.20.80">
    <property type="entry name" value="Glycosidases"/>
    <property type="match status" value="1"/>
</dbReference>
<dbReference type="EMBL" id="RXIC02000025">
    <property type="protein sequence ID" value="KAB1206343.1"/>
    <property type="molecule type" value="Genomic_DNA"/>
</dbReference>
<keyword evidence="5" id="KW-0326">Glycosidase</keyword>
<name>A0A6A1V116_9ROSI</name>
<evidence type="ECO:0000256" key="8">
    <source>
        <dbReference type="RuleBase" id="RU004335"/>
    </source>
</evidence>
<dbReference type="InterPro" id="IPR017853">
    <property type="entry name" value="GH"/>
</dbReference>
<dbReference type="GO" id="GO:0042973">
    <property type="term" value="F:glucan endo-1,3-beta-D-glucosidase activity"/>
    <property type="evidence" value="ECO:0007669"/>
    <property type="project" value="UniProtKB-EC"/>
</dbReference>
<evidence type="ECO:0000313" key="9">
    <source>
        <dbReference type="EMBL" id="KAB1206343.1"/>
    </source>
</evidence>
<comment type="caution">
    <text evidence="9">The sequence shown here is derived from an EMBL/GenBank/DDBJ whole genome shotgun (WGS) entry which is preliminary data.</text>
</comment>
<dbReference type="PANTHER" id="PTHR32227">
    <property type="entry name" value="GLUCAN ENDO-1,3-BETA-GLUCOSIDASE BG1-RELATED-RELATED"/>
    <property type="match status" value="1"/>
</dbReference>
<evidence type="ECO:0000256" key="1">
    <source>
        <dbReference type="ARBA" id="ARBA00000382"/>
    </source>
</evidence>
<dbReference type="SUPFAM" id="SSF51445">
    <property type="entry name" value="(Trans)glycosidases"/>
    <property type="match status" value="1"/>
</dbReference>
<evidence type="ECO:0000256" key="7">
    <source>
        <dbReference type="ARBA" id="ARBA00033417"/>
    </source>
</evidence>
<accession>A0A6A1V116</accession>
<sequence length="312" mass="34677">MADYLTVLPTVLLQEIIFEAIARSVWRNPYVVDDPENTVLTLLSIHGTCKTLLEASDCGHVYRACRVKELLDLVANPPEVAKFVDSFFSTVRSVTCHNYFWATLILLVSVTAHNHVGRVVAEFYHLGVCYERNGNDLPDPKTAVELCNKYGSKKIRLWSGDRDALEAQVNRNIAVTIGVKNEEITSLLDVLGSGADVWYRTNLMPYIGQVVFEYIVVSENAIKAYRFRDGFQGAITNLMGALSWAGQDSIKVTTAVSTSILGATFPPSNGIFKLELKANMAEVLRRIRNSAVEPVLMVNVFPYSYHAKGIIP</sequence>
<evidence type="ECO:0000256" key="6">
    <source>
        <dbReference type="ARBA" id="ARBA00033335"/>
    </source>
</evidence>
<keyword evidence="10" id="KW-1185">Reference proteome</keyword>
<dbReference type="AlphaFoldDB" id="A0A6A1V116"/>
<evidence type="ECO:0000256" key="2">
    <source>
        <dbReference type="ARBA" id="ARBA00008773"/>
    </source>
</evidence>
<dbReference type="Proteomes" id="UP000516437">
    <property type="component" value="Chromosome 7"/>
</dbReference>
<dbReference type="Pfam" id="PF00332">
    <property type="entry name" value="Glyco_hydro_17"/>
    <property type="match status" value="1"/>
</dbReference>
<evidence type="ECO:0000256" key="3">
    <source>
        <dbReference type="ARBA" id="ARBA00012780"/>
    </source>
</evidence>
<dbReference type="GO" id="GO:0005975">
    <property type="term" value="P:carbohydrate metabolic process"/>
    <property type="evidence" value="ECO:0007669"/>
    <property type="project" value="InterPro"/>
</dbReference>
<dbReference type="OrthoDB" id="941679at2759"/>
<evidence type="ECO:0000313" key="10">
    <source>
        <dbReference type="Proteomes" id="UP000516437"/>
    </source>
</evidence>
<keyword evidence="4" id="KW-0378">Hydrolase</keyword>
<reference evidence="9 10" key="1">
    <citation type="journal article" date="2019" name="Plant Biotechnol. J.">
        <title>The red bayberry genome and genetic basis of sex determination.</title>
        <authorList>
            <person name="Jia H.M."/>
            <person name="Jia H.J."/>
            <person name="Cai Q.L."/>
            <person name="Wang Y."/>
            <person name="Zhao H.B."/>
            <person name="Yang W.F."/>
            <person name="Wang G.Y."/>
            <person name="Li Y.H."/>
            <person name="Zhan D.L."/>
            <person name="Shen Y.T."/>
            <person name="Niu Q.F."/>
            <person name="Chang L."/>
            <person name="Qiu J."/>
            <person name="Zhao L."/>
            <person name="Xie H.B."/>
            <person name="Fu W.Y."/>
            <person name="Jin J."/>
            <person name="Li X.W."/>
            <person name="Jiao Y."/>
            <person name="Zhou C.C."/>
            <person name="Tu T."/>
            <person name="Chai C.Y."/>
            <person name="Gao J.L."/>
            <person name="Fan L.J."/>
            <person name="van de Weg E."/>
            <person name="Wang J.Y."/>
            <person name="Gao Z.S."/>
        </authorList>
    </citation>
    <scope>NUCLEOTIDE SEQUENCE [LARGE SCALE GENOMIC DNA]</scope>
    <source>
        <tissue evidence="9">Leaves</tissue>
    </source>
</reference>